<sequence>MSTATVKACSLGRNIYLNVHSFGRAIALFMMLWGCTAPGFNASNLTWKTYLNTRYNFEFPYPSNWNALPPPENNDGIVFVSPQDESVKIRSWAGNQLPASLNPDQNAKITVNPNFQNAQGISGVLVVEVGQKESSMTLTITQGQIKYYWRGQSQSQDFTDYYHLFYYIAQQYKVPKQ</sequence>
<proteinExistence type="predicted"/>
<reference evidence="1 2" key="1">
    <citation type="submission" date="2017-06" db="EMBL/GenBank/DDBJ databases">
        <title>Genome sequencing of cyanobaciteial culture collection at National Institute for Environmental Studies (NIES).</title>
        <authorList>
            <person name="Hirose Y."/>
            <person name="Shimura Y."/>
            <person name="Fujisawa T."/>
            <person name="Nakamura Y."/>
            <person name="Kawachi M."/>
        </authorList>
    </citation>
    <scope>NUCLEOTIDE SEQUENCE [LARGE SCALE GENOMIC DNA]</scope>
    <source>
        <strain evidence="1 2">NIES-37</strain>
    </source>
</reference>
<dbReference type="Proteomes" id="UP000218785">
    <property type="component" value="Chromosome"/>
</dbReference>
<gene>
    <name evidence="1" type="ORF">NIES37_50450</name>
</gene>
<evidence type="ECO:0000313" key="1">
    <source>
        <dbReference type="EMBL" id="BAZ01047.1"/>
    </source>
</evidence>
<keyword evidence="2" id="KW-1185">Reference proteome</keyword>
<organism evidence="1 2">
    <name type="scientific">Tolypothrix tenuis PCC 7101</name>
    <dbReference type="NCBI Taxonomy" id="231146"/>
    <lineage>
        <taxon>Bacteria</taxon>
        <taxon>Bacillati</taxon>
        <taxon>Cyanobacteriota</taxon>
        <taxon>Cyanophyceae</taxon>
        <taxon>Nostocales</taxon>
        <taxon>Tolypothrichaceae</taxon>
        <taxon>Tolypothrix</taxon>
    </lineage>
</organism>
<dbReference type="AlphaFoldDB" id="A0A1Z4N5Q8"/>
<dbReference type="EMBL" id="AP018248">
    <property type="protein sequence ID" value="BAZ01047.1"/>
    <property type="molecule type" value="Genomic_DNA"/>
</dbReference>
<accession>A0A1Z4N5Q8</accession>
<protein>
    <submittedName>
        <fullName evidence="1">Uncharacterized protein</fullName>
    </submittedName>
</protein>
<name>A0A1Z4N5Q8_9CYAN</name>
<dbReference type="RefSeq" id="WP_096580364.1">
    <property type="nucleotide sequence ID" value="NZ_CAWNJS010000001.1"/>
</dbReference>
<evidence type="ECO:0000313" key="2">
    <source>
        <dbReference type="Proteomes" id="UP000218785"/>
    </source>
</evidence>
<dbReference type="KEGG" id="ttq:NIES37_50450"/>